<organism evidence="2 3">
    <name type="scientific">Sphingomonas astaxanthinifaciens DSM 22298</name>
    <dbReference type="NCBI Taxonomy" id="1123267"/>
    <lineage>
        <taxon>Bacteria</taxon>
        <taxon>Pseudomonadati</taxon>
        <taxon>Pseudomonadota</taxon>
        <taxon>Alphaproteobacteria</taxon>
        <taxon>Sphingomonadales</taxon>
        <taxon>Sphingomonadaceae</taxon>
        <taxon>Sphingomonas</taxon>
    </lineage>
</organism>
<dbReference type="Gene3D" id="1.10.10.2520">
    <property type="entry name" value="Cell wall hydrolase SleB, domain 1"/>
    <property type="match status" value="1"/>
</dbReference>
<evidence type="ECO:0000313" key="3">
    <source>
        <dbReference type="Proteomes" id="UP001156703"/>
    </source>
</evidence>
<proteinExistence type="predicted"/>
<comment type="caution">
    <text evidence="2">The sequence shown here is derived from an EMBL/GenBank/DDBJ whole genome shotgun (WGS) entry which is preliminary data.</text>
</comment>
<dbReference type="EMBL" id="BSOO01000032">
    <property type="protein sequence ID" value="GLR48624.1"/>
    <property type="molecule type" value="Genomic_DNA"/>
</dbReference>
<dbReference type="InterPro" id="IPR042047">
    <property type="entry name" value="SleB_dom1"/>
</dbReference>
<name>A0ABQ5ZCV4_9SPHN</name>
<feature type="domain" description="Cell wall hydrolase SleB" evidence="1">
    <location>
        <begin position="132"/>
        <end position="239"/>
    </location>
</feature>
<dbReference type="InterPro" id="IPR011105">
    <property type="entry name" value="Cell_wall_hydrolase_SleB"/>
</dbReference>
<evidence type="ECO:0000259" key="1">
    <source>
        <dbReference type="Pfam" id="PF07486"/>
    </source>
</evidence>
<dbReference type="Pfam" id="PF07486">
    <property type="entry name" value="Hydrolase_2"/>
    <property type="match status" value="1"/>
</dbReference>
<sequence>MATMIRFQRRLAIAVAGLRWEVLAIGAVGIAALFALSLTFLATMRSAAEAAPPVSLPIQPAKAAALIAATSGDQAQAVRATGAEAEVINAALPFSKAPVQAAAPFAAPTGGTAYDRALTCLTQAVYYEAGFEPVAGRRAVAQVILNRMRHPAFPKSVCGVVYQRNATPICQFTFVCDGSLNRAPAAAAWAEAKRVAAAALAGYVDAEVGQATHYHADYVAPYWAPMLAKITKIGAHIFYRWPGAWGQRGAFTGRYIGEPNDPASLRPVLRPAILAGADGIAIADIPPAQLTYEQDKTIRRAANDVGGLLDTSKGWRLSIPDPADTGGRSKALVAAQEQPRNLPRDATAVAAVTTASSGTAALASN</sequence>
<dbReference type="Proteomes" id="UP001156703">
    <property type="component" value="Unassembled WGS sequence"/>
</dbReference>
<protein>
    <recommendedName>
        <fullName evidence="1">Cell wall hydrolase SleB domain-containing protein</fullName>
    </recommendedName>
</protein>
<gene>
    <name evidence="2" type="ORF">GCM10007925_23420</name>
</gene>
<keyword evidence="3" id="KW-1185">Reference proteome</keyword>
<evidence type="ECO:0000313" key="2">
    <source>
        <dbReference type="EMBL" id="GLR48624.1"/>
    </source>
</evidence>
<accession>A0ABQ5ZCV4</accession>
<dbReference type="RefSeq" id="WP_051676702.1">
    <property type="nucleotide sequence ID" value="NZ_BSOO01000032.1"/>
</dbReference>
<reference evidence="3" key="1">
    <citation type="journal article" date="2019" name="Int. J. Syst. Evol. Microbiol.">
        <title>The Global Catalogue of Microorganisms (GCM) 10K type strain sequencing project: providing services to taxonomists for standard genome sequencing and annotation.</title>
        <authorList>
            <consortium name="The Broad Institute Genomics Platform"/>
            <consortium name="The Broad Institute Genome Sequencing Center for Infectious Disease"/>
            <person name="Wu L."/>
            <person name="Ma J."/>
        </authorList>
    </citation>
    <scope>NUCLEOTIDE SEQUENCE [LARGE SCALE GENOMIC DNA]</scope>
    <source>
        <strain evidence="3">NBRC 102146</strain>
    </source>
</reference>